<gene>
    <name evidence="5" type="ORF">F511_15975</name>
</gene>
<organism evidence="5 6">
    <name type="scientific">Dorcoceras hygrometricum</name>
    <dbReference type="NCBI Taxonomy" id="472368"/>
    <lineage>
        <taxon>Eukaryota</taxon>
        <taxon>Viridiplantae</taxon>
        <taxon>Streptophyta</taxon>
        <taxon>Embryophyta</taxon>
        <taxon>Tracheophyta</taxon>
        <taxon>Spermatophyta</taxon>
        <taxon>Magnoliopsida</taxon>
        <taxon>eudicotyledons</taxon>
        <taxon>Gunneridae</taxon>
        <taxon>Pentapetalae</taxon>
        <taxon>asterids</taxon>
        <taxon>lamiids</taxon>
        <taxon>Lamiales</taxon>
        <taxon>Gesneriaceae</taxon>
        <taxon>Didymocarpoideae</taxon>
        <taxon>Trichosporeae</taxon>
        <taxon>Loxocarpinae</taxon>
        <taxon>Dorcoceras</taxon>
    </lineage>
</organism>
<dbReference type="PANTHER" id="PTHR31636">
    <property type="entry name" value="OSJNBA0084A10.13 PROTEIN-RELATED"/>
    <property type="match status" value="1"/>
</dbReference>
<evidence type="ECO:0000256" key="3">
    <source>
        <dbReference type="PROSITE-ProRule" id="PRU01191"/>
    </source>
</evidence>
<feature type="region of interest" description="SAW" evidence="3">
    <location>
        <begin position="536"/>
        <end position="613"/>
    </location>
</feature>
<sequence length="613" mass="67419">MSSGFLPDLFTAGRRSAVVPTNMKLQQQGSLSSPVAGNPADPTARILARRGADTIPMGKRSLTEFQQQQNFLQQQQGLEFYLRNVKPRHGNYQHAPTISNPSTVALPQVSNSLMNNVNSRYGLTIIKQQRPQSLILSNTGDVSTGVFLPNLISNKASVDSIQGPDFSARESEKMILDLKLQELEKRLLGDEDDAEEVSTVTTTELSETMLNLINPARKPLSPSPTSSSSSCSSTAASPLLTCPKRCLLEAAVAISERKPDIASELFSRLQHLSNERGTSEQRLAAYMVSAMKSRASPLELPPPPVSELYGKEHYVATQLLYDVLPCFRHGFMAANQAILTSASERGFSKIHVVDFDIGHGLQYVHLIHALAANISHGKPSSMLKITTFTDSSAAEKLKDVGDRLKNLANEKGVCFSIRIKNSGTKDLSRESLEVQSDEALAVNFAFTLCRIPDESVSTDNQRDDLLRRVKMMSPAVMTIVEQEMNTNTAPLVARVREACDHYGALLESLDATVSREDPRWLRIEQGLCLRMKNSVACEGRDRVERCEVFGKWRARLGMSGFKIRPASQPVVDSLRSKLHYETGGNPGFTVNEESGGVSFGWMGRTITVASAWY</sequence>
<evidence type="ECO:0000256" key="4">
    <source>
        <dbReference type="SAM" id="MobiDB-lite"/>
    </source>
</evidence>
<feature type="region of interest" description="Disordered" evidence="4">
    <location>
        <begin position="216"/>
        <end position="237"/>
    </location>
</feature>
<protein>
    <submittedName>
        <fullName evidence="5">Scarecrow-like protein 8-like</fullName>
    </submittedName>
</protein>
<dbReference type="Proteomes" id="UP000250235">
    <property type="component" value="Unassembled WGS sequence"/>
</dbReference>
<keyword evidence="6" id="KW-1185">Reference proteome</keyword>
<comment type="caution">
    <text evidence="3">Lacks conserved residue(s) required for the propagation of feature annotation.</text>
</comment>
<feature type="compositionally biased region" description="Low complexity" evidence="4">
    <location>
        <begin position="219"/>
        <end position="237"/>
    </location>
</feature>
<name>A0A2Z7BW97_9LAMI</name>
<accession>A0A2Z7BW97</accession>
<dbReference type="AlphaFoldDB" id="A0A2Z7BW97"/>
<reference evidence="5 6" key="1">
    <citation type="journal article" date="2015" name="Proc. Natl. Acad. Sci. U.S.A.">
        <title>The resurrection genome of Boea hygrometrica: A blueprint for survival of dehydration.</title>
        <authorList>
            <person name="Xiao L."/>
            <person name="Yang G."/>
            <person name="Zhang L."/>
            <person name="Yang X."/>
            <person name="Zhao S."/>
            <person name="Ji Z."/>
            <person name="Zhou Q."/>
            <person name="Hu M."/>
            <person name="Wang Y."/>
            <person name="Chen M."/>
            <person name="Xu Y."/>
            <person name="Jin H."/>
            <person name="Xiao X."/>
            <person name="Hu G."/>
            <person name="Bao F."/>
            <person name="Hu Y."/>
            <person name="Wan P."/>
            <person name="Li L."/>
            <person name="Deng X."/>
            <person name="Kuang T."/>
            <person name="Xiang C."/>
            <person name="Zhu J.K."/>
            <person name="Oliver M.J."/>
            <person name="He Y."/>
        </authorList>
    </citation>
    <scope>NUCLEOTIDE SEQUENCE [LARGE SCALE GENOMIC DNA]</scope>
    <source>
        <strain evidence="6">cv. XS01</strain>
    </source>
</reference>
<evidence type="ECO:0000256" key="1">
    <source>
        <dbReference type="ARBA" id="ARBA00023015"/>
    </source>
</evidence>
<proteinExistence type="inferred from homology"/>
<dbReference type="EMBL" id="KV003883">
    <property type="protein sequence ID" value="KZV36470.1"/>
    <property type="molecule type" value="Genomic_DNA"/>
</dbReference>
<comment type="similarity">
    <text evidence="3">Belongs to the GRAS family.</text>
</comment>
<dbReference type="PROSITE" id="PS50985">
    <property type="entry name" value="GRAS"/>
    <property type="match status" value="1"/>
</dbReference>
<dbReference type="OrthoDB" id="677896at2759"/>
<evidence type="ECO:0000256" key="2">
    <source>
        <dbReference type="ARBA" id="ARBA00023163"/>
    </source>
</evidence>
<keyword evidence="2" id="KW-0804">Transcription</keyword>
<dbReference type="InterPro" id="IPR005202">
    <property type="entry name" value="TF_GRAS"/>
</dbReference>
<evidence type="ECO:0000313" key="5">
    <source>
        <dbReference type="EMBL" id="KZV36470.1"/>
    </source>
</evidence>
<evidence type="ECO:0000313" key="6">
    <source>
        <dbReference type="Proteomes" id="UP000250235"/>
    </source>
</evidence>
<dbReference type="Pfam" id="PF03514">
    <property type="entry name" value="GRAS"/>
    <property type="match status" value="1"/>
</dbReference>
<feature type="short sequence motif" description="VHIID" evidence="3">
    <location>
        <begin position="350"/>
        <end position="354"/>
    </location>
</feature>
<keyword evidence="1" id="KW-0805">Transcription regulation</keyword>